<organism evidence="2 3">
    <name type="scientific">Eubacterium aggregans</name>
    <dbReference type="NCBI Taxonomy" id="81409"/>
    <lineage>
        <taxon>Bacteria</taxon>
        <taxon>Bacillati</taxon>
        <taxon>Bacillota</taxon>
        <taxon>Clostridia</taxon>
        <taxon>Eubacteriales</taxon>
        <taxon>Eubacteriaceae</taxon>
        <taxon>Eubacterium</taxon>
    </lineage>
</organism>
<dbReference type="InterPro" id="IPR012902">
    <property type="entry name" value="N_methyl_site"/>
</dbReference>
<dbReference type="AlphaFoldDB" id="A0A1H4DHF6"/>
<evidence type="ECO:0000313" key="2">
    <source>
        <dbReference type="EMBL" id="SEA71889.1"/>
    </source>
</evidence>
<dbReference type="RefSeq" id="WP_143032635.1">
    <property type="nucleotide sequence ID" value="NZ_FNRK01000024.1"/>
</dbReference>
<dbReference type="OrthoDB" id="1778840at2"/>
<evidence type="ECO:0000313" key="3">
    <source>
        <dbReference type="Proteomes" id="UP000199394"/>
    </source>
</evidence>
<reference evidence="2 3" key="1">
    <citation type="submission" date="2016-10" db="EMBL/GenBank/DDBJ databases">
        <authorList>
            <person name="de Groot N.N."/>
        </authorList>
    </citation>
    <scope>NUCLEOTIDE SEQUENCE [LARGE SCALE GENOMIC DNA]</scope>
    <source>
        <strain evidence="2 3">SR12</strain>
    </source>
</reference>
<sequence>MQMRYNNCFGYTLSEVIVTLSILSLLTIGTVGVGMGAWKHLEDQQFEAECELLLKEILATKEMGMMSGDGKGAAVTLYANKVYLGTYENGMFMQRSKVFKHLTIKVADAVKIVFTPDGTNSISNSYWLKGNGGQSRYLVVQPGGGRIYLSDEKPR</sequence>
<dbReference type="NCBIfam" id="TIGR02532">
    <property type="entry name" value="IV_pilin_GFxxxE"/>
    <property type="match status" value="1"/>
</dbReference>
<feature type="transmembrane region" description="Helical" evidence="1">
    <location>
        <begin position="16"/>
        <end position="38"/>
    </location>
</feature>
<keyword evidence="1" id="KW-0472">Membrane</keyword>
<keyword evidence="3" id="KW-1185">Reference proteome</keyword>
<dbReference type="Pfam" id="PF07963">
    <property type="entry name" value="N_methyl"/>
    <property type="match status" value="1"/>
</dbReference>
<name>A0A1H4DHF6_9FIRM</name>
<dbReference type="EMBL" id="FNRK01000024">
    <property type="protein sequence ID" value="SEA71889.1"/>
    <property type="molecule type" value="Genomic_DNA"/>
</dbReference>
<evidence type="ECO:0000256" key="1">
    <source>
        <dbReference type="SAM" id="Phobius"/>
    </source>
</evidence>
<dbReference type="STRING" id="81409.SAMN04515656_12416"/>
<keyword evidence="1" id="KW-0812">Transmembrane</keyword>
<gene>
    <name evidence="2" type="ORF">SAMN04515656_12416</name>
</gene>
<accession>A0A1H4DHF6</accession>
<proteinExistence type="predicted"/>
<protein>
    <submittedName>
        <fullName evidence="2">Prepilin-type N-terminal cleavage/methylation domain-containing protein</fullName>
    </submittedName>
</protein>
<keyword evidence="1" id="KW-1133">Transmembrane helix</keyword>
<dbReference type="Proteomes" id="UP000199394">
    <property type="component" value="Unassembled WGS sequence"/>
</dbReference>